<dbReference type="SUPFAM" id="SSF53335">
    <property type="entry name" value="S-adenosyl-L-methionine-dependent methyltransferases"/>
    <property type="match status" value="1"/>
</dbReference>
<protein>
    <submittedName>
        <fullName evidence="6">Spermine/spermidine synthase</fullName>
    </submittedName>
</protein>
<dbReference type="GO" id="GO:0016740">
    <property type="term" value="F:transferase activity"/>
    <property type="evidence" value="ECO:0007669"/>
    <property type="project" value="UniProtKB-UniRule"/>
</dbReference>
<keyword evidence="2 4" id="KW-0808">Transferase</keyword>
<dbReference type="AlphaFoldDB" id="A0A0F7EHW8"/>
<geneLocation type="plasmid" evidence="6">
    <name>unnamed1</name>
</geneLocation>
<dbReference type="Gene3D" id="3.40.50.150">
    <property type="entry name" value="Vaccinia Virus protein VP39"/>
    <property type="match status" value="1"/>
</dbReference>
<evidence type="ECO:0000256" key="1">
    <source>
        <dbReference type="ARBA" id="ARBA00007867"/>
    </source>
</evidence>
<dbReference type="GO" id="GO:0006596">
    <property type="term" value="P:polyamine biosynthetic process"/>
    <property type="evidence" value="ECO:0007669"/>
    <property type="project" value="UniProtKB-UniRule"/>
</dbReference>
<dbReference type="InterPro" id="IPR030374">
    <property type="entry name" value="PABS"/>
</dbReference>
<dbReference type="PANTHER" id="PTHR43317">
    <property type="entry name" value="THERMOSPERMINE SYNTHASE ACAULIS5"/>
    <property type="match status" value="1"/>
</dbReference>
<gene>
    <name evidence="6" type="ORF">EX87_15540</name>
</gene>
<evidence type="ECO:0000256" key="3">
    <source>
        <dbReference type="ARBA" id="ARBA00023115"/>
    </source>
</evidence>
<evidence type="ECO:0000256" key="4">
    <source>
        <dbReference type="PROSITE-ProRule" id="PRU00354"/>
    </source>
</evidence>
<dbReference type="InterPro" id="IPR029063">
    <property type="entry name" value="SAM-dependent_MTases_sf"/>
</dbReference>
<dbReference type="RefSeq" id="WP_031414088.1">
    <property type="nucleotide sequence ID" value="NZ_CP011075.1"/>
</dbReference>
<name>A0A0F7EHW8_BRELA</name>
<dbReference type="Pfam" id="PF01564">
    <property type="entry name" value="Spermine_synth"/>
    <property type="match status" value="1"/>
</dbReference>
<dbReference type="PANTHER" id="PTHR43317:SF3">
    <property type="entry name" value="BLR2883 PROTEIN"/>
    <property type="match status" value="1"/>
</dbReference>
<feature type="domain" description="PABS" evidence="5">
    <location>
        <begin position="1"/>
        <end position="220"/>
    </location>
</feature>
<accession>A0A0F7EHW8</accession>
<organism evidence="6">
    <name type="scientific">Brevibacillus laterosporus</name>
    <name type="common">Bacillus laterosporus</name>
    <dbReference type="NCBI Taxonomy" id="1465"/>
    <lineage>
        <taxon>Bacteria</taxon>
        <taxon>Bacillati</taxon>
        <taxon>Bacillota</taxon>
        <taxon>Bacilli</taxon>
        <taxon>Bacillales</taxon>
        <taxon>Paenibacillaceae</taxon>
        <taxon>Brevibacillus</taxon>
    </lineage>
</organism>
<dbReference type="PROSITE" id="PS51006">
    <property type="entry name" value="PABS_2"/>
    <property type="match status" value="1"/>
</dbReference>
<proteinExistence type="inferred from homology"/>
<evidence type="ECO:0000259" key="5">
    <source>
        <dbReference type="PROSITE" id="PS51006"/>
    </source>
</evidence>
<reference evidence="6" key="1">
    <citation type="submission" date="2015-03" db="EMBL/GenBank/DDBJ databases">
        <title>MIGS Cultured Bacterial/Archaeal sample from Brevibacillus laterosporus.</title>
        <authorList>
            <person name="Zeng D."/>
            <person name="Zhu L."/>
            <person name="Dong G."/>
            <person name="Ye W."/>
            <person name="Ren D."/>
            <person name="Wu L."/>
            <person name="Xu J."/>
            <person name="Li G."/>
            <person name="Guo L."/>
        </authorList>
    </citation>
    <scope>NUCLEOTIDE SEQUENCE</scope>
    <source>
        <strain evidence="6">B9</strain>
        <plasmid evidence="6">unnamed1</plasmid>
    </source>
</reference>
<keyword evidence="6" id="KW-0614">Plasmid</keyword>
<keyword evidence="3 4" id="KW-0620">Polyamine biosynthesis</keyword>
<feature type="active site" description="Proton acceptor" evidence="4">
    <location>
        <position position="141"/>
    </location>
</feature>
<sequence length="220" mass="25086">MILQSDITILERCSTPRGDIQLQYRNNNYEIISNGTFLMATYNGESERLLVKASLDSVHHPRKVMIGGLGVGFSLSEALKNNRVEEVVVLEIEEKIIEWNNRYFGEYSNHPLTDSRTRVVKADLLQWIQEANEKFDVICLDIDNGPDWTVTEANHSLYKESGLNTLLGLMNPEGVIAFWSANSSDAFALRLSEYFHEVEEYKVEVERGEPDVVYIAKVPK</sequence>
<dbReference type="EMBL" id="CP011075">
    <property type="protein sequence ID" value="AKF95080.1"/>
    <property type="molecule type" value="Genomic_DNA"/>
</dbReference>
<evidence type="ECO:0000256" key="2">
    <source>
        <dbReference type="ARBA" id="ARBA00022679"/>
    </source>
</evidence>
<evidence type="ECO:0000313" key="6">
    <source>
        <dbReference type="EMBL" id="AKF95080.1"/>
    </source>
</evidence>
<comment type="similarity">
    <text evidence="1">Belongs to the spermidine/spermine synthase family.</text>
</comment>